<evidence type="ECO:0000313" key="2">
    <source>
        <dbReference type="Proteomes" id="UP000826212"/>
    </source>
</evidence>
<protein>
    <submittedName>
        <fullName evidence="1">Uncharacterized protein</fullName>
    </submittedName>
</protein>
<reference evidence="1" key="1">
    <citation type="submission" date="2021-08" db="EMBL/GenBank/DDBJ databases">
        <title>Novel anaerobic bacterium isolated from sea squirt in East Sea, Republic of Korea.</title>
        <authorList>
            <person name="Nguyen T.H."/>
            <person name="Li Z."/>
            <person name="Lee Y.-J."/>
            <person name="Ko J."/>
            <person name="Kim S.-G."/>
        </authorList>
    </citation>
    <scope>NUCLEOTIDE SEQUENCE</scope>
    <source>
        <strain evidence="1">KCTC 25031</strain>
    </source>
</reference>
<sequence>MGIVKYRYTVTMFSDWHIGSGLSGGAELDMVVLKDHNRLPYIPGKTIKGLVREMSQLLCDLDSYNTTEDTLMSLYGSRSEKGEDIGGNCSKGTLFFSDATLEKDLQEMLLEKQYQDELYSIVASTAIGEDGIAKKHSLRSAEVTIPLILSGVVMGDFKSSEMFIQDSFSMIKRLGIGRNRGCGRCEIKLEKEEQDV</sequence>
<proteinExistence type="predicted"/>
<gene>
    <name evidence="1" type="ORF">K4L44_06560</name>
</gene>
<keyword evidence="2" id="KW-1185">Reference proteome</keyword>
<dbReference type="Proteomes" id="UP000826212">
    <property type="component" value="Chromosome"/>
</dbReference>
<name>A0AC61NIX0_9BACT</name>
<dbReference type="EMBL" id="CP081303">
    <property type="protein sequence ID" value="QZE15488.1"/>
    <property type="molecule type" value="Genomic_DNA"/>
</dbReference>
<organism evidence="1 2">
    <name type="scientific">Halosquirtibacter laminarini</name>
    <dbReference type="NCBI Taxonomy" id="3374600"/>
    <lineage>
        <taxon>Bacteria</taxon>
        <taxon>Pseudomonadati</taxon>
        <taxon>Bacteroidota</taxon>
        <taxon>Bacteroidia</taxon>
        <taxon>Marinilabiliales</taxon>
        <taxon>Prolixibacteraceae</taxon>
        <taxon>Halosquirtibacter</taxon>
    </lineage>
</organism>
<evidence type="ECO:0000313" key="1">
    <source>
        <dbReference type="EMBL" id="QZE15488.1"/>
    </source>
</evidence>
<accession>A0AC61NIX0</accession>